<dbReference type="Proteomes" id="UP000323506">
    <property type="component" value="Chromosome A12"/>
</dbReference>
<reference evidence="2 3" key="1">
    <citation type="submission" date="2019-06" db="EMBL/GenBank/DDBJ databases">
        <title>WGS assembly of Gossypium darwinii.</title>
        <authorList>
            <person name="Chen Z.J."/>
            <person name="Sreedasyam A."/>
            <person name="Ando A."/>
            <person name="Song Q."/>
            <person name="De L."/>
            <person name="Hulse-Kemp A."/>
            <person name="Ding M."/>
            <person name="Ye W."/>
            <person name="Kirkbride R."/>
            <person name="Jenkins J."/>
            <person name="Plott C."/>
            <person name="Lovell J."/>
            <person name="Lin Y.-M."/>
            <person name="Vaughn R."/>
            <person name="Liu B."/>
            <person name="Li W."/>
            <person name="Simpson S."/>
            <person name="Scheffler B."/>
            <person name="Saski C."/>
            <person name="Grover C."/>
            <person name="Hu G."/>
            <person name="Conover J."/>
            <person name="Carlson J."/>
            <person name="Shu S."/>
            <person name="Boston L."/>
            <person name="Williams M."/>
            <person name="Peterson D."/>
            <person name="Mcgee K."/>
            <person name="Jones D."/>
            <person name="Wendel J."/>
            <person name="Stelly D."/>
            <person name="Grimwood J."/>
            <person name="Schmutz J."/>
        </authorList>
    </citation>
    <scope>NUCLEOTIDE SEQUENCE [LARGE SCALE GENOMIC DNA]</scope>
    <source>
        <strain evidence="2">1808015.09</strain>
    </source>
</reference>
<accession>A0A5D2E5L0</accession>
<organism evidence="2 3">
    <name type="scientific">Gossypium darwinii</name>
    <name type="common">Darwin's cotton</name>
    <name type="synonym">Gossypium barbadense var. darwinii</name>
    <dbReference type="NCBI Taxonomy" id="34276"/>
    <lineage>
        <taxon>Eukaryota</taxon>
        <taxon>Viridiplantae</taxon>
        <taxon>Streptophyta</taxon>
        <taxon>Embryophyta</taxon>
        <taxon>Tracheophyta</taxon>
        <taxon>Spermatophyta</taxon>
        <taxon>Magnoliopsida</taxon>
        <taxon>eudicotyledons</taxon>
        <taxon>Gunneridae</taxon>
        <taxon>Pentapetalae</taxon>
        <taxon>rosids</taxon>
        <taxon>malvids</taxon>
        <taxon>Malvales</taxon>
        <taxon>Malvaceae</taxon>
        <taxon>Malvoideae</taxon>
        <taxon>Gossypium</taxon>
    </lineage>
</organism>
<gene>
    <name evidence="2" type="ORF">ES288_A12G032700v1</name>
</gene>
<feature type="region of interest" description="Disordered" evidence="1">
    <location>
        <begin position="1"/>
        <end position="23"/>
    </location>
</feature>
<sequence length="39" mass="4372">MADGAQMASRSHPQKPRPRRLGTEANWRCDTWCSVWGGA</sequence>
<evidence type="ECO:0000256" key="1">
    <source>
        <dbReference type="SAM" id="MobiDB-lite"/>
    </source>
</evidence>
<dbReference type="AlphaFoldDB" id="A0A5D2E5L0"/>
<evidence type="ECO:0000313" key="3">
    <source>
        <dbReference type="Proteomes" id="UP000323506"/>
    </source>
</evidence>
<evidence type="ECO:0000313" key="2">
    <source>
        <dbReference type="EMBL" id="TYG88580.1"/>
    </source>
</evidence>
<name>A0A5D2E5L0_GOSDA</name>
<keyword evidence="3" id="KW-1185">Reference proteome</keyword>
<proteinExistence type="predicted"/>
<dbReference type="EMBL" id="CM017699">
    <property type="protein sequence ID" value="TYG88580.1"/>
    <property type="molecule type" value="Genomic_DNA"/>
</dbReference>
<protein>
    <submittedName>
        <fullName evidence="2">Uncharacterized protein</fullName>
    </submittedName>
</protein>